<dbReference type="SUPFAM" id="SSF55724">
    <property type="entry name" value="Mog1p/PsbP-like"/>
    <property type="match status" value="1"/>
</dbReference>
<dbReference type="EMBL" id="CABEEZ010000144">
    <property type="protein sequence ID" value="VTR57539.1"/>
    <property type="molecule type" value="Genomic_DNA"/>
</dbReference>
<dbReference type="InterPro" id="IPR016123">
    <property type="entry name" value="Mog1/PsbP_a/b/a-sand"/>
</dbReference>
<dbReference type="InterPro" id="IPR014894">
    <property type="entry name" value="DcrB/EagT6"/>
</dbReference>
<protein>
    <submittedName>
        <fullName evidence="1">Uncharacterized conserved protein</fullName>
    </submittedName>
</protein>
<dbReference type="STRING" id="47917.AV650_06495"/>
<dbReference type="RefSeq" id="WP_024483213.1">
    <property type="nucleotide sequence ID" value="NZ_CAMKUH010000007.1"/>
</dbReference>
<dbReference type="GeneID" id="30320204"/>
<accession>A0A0F7HAH2</accession>
<sequence>MTQVSEPRCVFTEGSITLPAGYREQTVNILIAPSGPSLNISRDQLRPDEDFTAYLARQREVLQKGLRKYQALDEQPAVLGDDLFHGITLLSRYHPQKGQTLHQRQAVFPVTASNVLIFTLASSQALTEQDEAFFSACLSSYQHP</sequence>
<dbReference type="Pfam" id="PF08786">
    <property type="entry name" value="DcrB"/>
    <property type="match status" value="1"/>
</dbReference>
<organism evidence="1">
    <name type="scientific">Serratia fonticola</name>
    <dbReference type="NCBI Taxonomy" id="47917"/>
    <lineage>
        <taxon>Bacteria</taxon>
        <taxon>Pseudomonadati</taxon>
        <taxon>Pseudomonadota</taxon>
        <taxon>Gammaproteobacteria</taxon>
        <taxon>Enterobacterales</taxon>
        <taxon>Yersiniaceae</taxon>
        <taxon>Serratia</taxon>
    </lineage>
</organism>
<dbReference type="AlphaFoldDB" id="A0A0F7HAH2"/>
<dbReference type="Gene3D" id="3.40.1000.10">
    <property type="entry name" value="Mog1/PsbP, alpha/beta/alpha sandwich"/>
    <property type="match status" value="1"/>
</dbReference>
<name>A0A0F7HAH2_SERFO</name>
<dbReference type="KEGG" id="sfw:WN53_08510"/>
<reference evidence="1" key="1">
    <citation type="submission" date="2019-05" db="EMBL/GenBank/DDBJ databases">
        <authorList>
            <consortium name="Pathogen Informatics"/>
        </authorList>
    </citation>
    <scope>NUCLEOTIDE SEQUENCE [LARGE SCALE GENOMIC DNA]</scope>
    <source>
        <strain evidence="1">NCTC12965</strain>
    </source>
</reference>
<gene>
    <name evidence="1" type="ORF">NCTC12965_07405</name>
</gene>
<proteinExistence type="predicted"/>
<evidence type="ECO:0000313" key="1">
    <source>
        <dbReference type="EMBL" id="VTR57539.1"/>
    </source>
</evidence>